<dbReference type="Proteomes" id="UP000676310">
    <property type="component" value="Unassembled WGS sequence"/>
</dbReference>
<reference evidence="1" key="1">
    <citation type="submission" date="2021-05" db="EMBL/GenBank/DDBJ databases">
        <authorList>
            <person name="Stam R."/>
        </authorList>
    </citation>
    <scope>NUCLEOTIDE SEQUENCE</scope>
    <source>
        <strain evidence="1">CS162</strain>
    </source>
</reference>
<keyword evidence="2" id="KW-1185">Reference proteome</keyword>
<sequence>MSTLSTVSTSTLSPPPELSISFKLATDASGAESDCNNRSDDIREPLEKAMNLITTNSPGVLAMILHHDYFKPL</sequence>
<evidence type="ECO:0000313" key="1">
    <source>
        <dbReference type="EMBL" id="CAG5183253.1"/>
    </source>
</evidence>
<proteinExistence type="predicted"/>
<dbReference type="RefSeq" id="XP_043174060.1">
    <property type="nucleotide sequence ID" value="XM_043318125.1"/>
</dbReference>
<dbReference type="EMBL" id="CAJRGZ010000029">
    <property type="protein sequence ID" value="CAG5183253.1"/>
    <property type="molecule type" value="Genomic_DNA"/>
</dbReference>
<protein>
    <submittedName>
        <fullName evidence="1">Uncharacterized protein</fullName>
    </submittedName>
</protein>
<dbReference type="GeneID" id="67010655"/>
<name>A0A8J2I9Q6_9PLEO</name>
<comment type="caution">
    <text evidence="1">The sequence shown here is derived from an EMBL/GenBank/DDBJ whole genome shotgun (WGS) entry which is preliminary data.</text>
</comment>
<evidence type="ECO:0000313" key="2">
    <source>
        <dbReference type="Proteomes" id="UP000676310"/>
    </source>
</evidence>
<gene>
    <name evidence="1" type="ORF">ALTATR162_LOCUS10489</name>
</gene>
<organism evidence="1 2">
    <name type="scientific">Alternaria atra</name>
    <dbReference type="NCBI Taxonomy" id="119953"/>
    <lineage>
        <taxon>Eukaryota</taxon>
        <taxon>Fungi</taxon>
        <taxon>Dikarya</taxon>
        <taxon>Ascomycota</taxon>
        <taxon>Pezizomycotina</taxon>
        <taxon>Dothideomycetes</taxon>
        <taxon>Pleosporomycetidae</taxon>
        <taxon>Pleosporales</taxon>
        <taxon>Pleosporineae</taxon>
        <taxon>Pleosporaceae</taxon>
        <taxon>Alternaria</taxon>
        <taxon>Alternaria sect. Ulocladioides</taxon>
    </lineage>
</organism>
<accession>A0A8J2I9Q6</accession>
<dbReference type="AlphaFoldDB" id="A0A8J2I9Q6"/>